<evidence type="ECO:0000259" key="2">
    <source>
        <dbReference type="Pfam" id="PF01408"/>
    </source>
</evidence>
<evidence type="ECO:0000259" key="3">
    <source>
        <dbReference type="Pfam" id="PF22725"/>
    </source>
</evidence>
<dbReference type="GO" id="GO:0000166">
    <property type="term" value="F:nucleotide binding"/>
    <property type="evidence" value="ECO:0007669"/>
    <property type="project" value="InterPro"/>
</dbReference>
<dbReference type="Pfam" id="PF22725">
    <property type="entry name" value="GFO_IDH_MocA_C3"/>
    <property type="match status" value="1"/>
</dbReference>
<dbReference type="InterPro" id="IPR036291">
    <property type="entry name" value="NAD(P)-bd_dom_sf"/>
</dbReference>
<dbReference type="PANTHER" id="PTHR43377">
    <property type="entry name" value="BILIVERDIN REDUCTASE A"/>
    <property type="match status" value="1"/>
</dbReference>
<feature type="non-terminal residue" evidence="4">
    <location>
        <position position="351"/>
    </location>
</feature>
<dbReference type="InterPro" id="IPR000683">
    <property type="entry name" value="Gfo/Idh/MocA-like_OxRdtase_N"/>
</dbReference>
<dbReference type="PANTHER" id="PTHR43377:SF1">
    <property type="entry name" value="BILIVERDIN REDUCTASE A"/>
    <property type="match status" value="1"/>
</dbReference>
<feature type="region of interest" description="Disordered" evidence="1">
    <location>
        <begin position="304"/>
        <end position="323"/>
    </location>
</feature>
<name>A0A6J4LNH1_9CHLR</name>
<feature type="domain" description="Gfo/Idh/MocA-like oxidoreductase N-terminal" evidence="2">
    <location>
        <begin position="7"/>
        <end position="137"/>
    </location>
</feature>
<accession>A0A6J4LNH1</accession>
<dbReference type="InterPro" id="IPR051450">
    <property type="entry name" value="Gfo/Idh/MocA_Oxidoreductases"/>
</dbReference>
<protein>
    <submittedName>
        <fullName evidence="4">Uncharacterized protein</fullName>
    </submittedName>
</protein>
<dbReference type="AlphaFoldDB" id="A0A6J4LNH1"/>
<dbReference type="Pfam" id="PF01408">
    <property type="entry name" value="GFO_IDH_MocA"/>
    <property type="match status" value="1"/>
</dbReference>
<dbReference type="Gene3D" id="3.30.360.10">
    <property type="entry name" value="Dihydrodipicolinate Reductase, domain 2"/>
    <property type="match status" value="1"/>
</dbReference>
<evidence type="ECO:0000256" key="1">
    <source>
        <dbReference type="SAM" id="MobiDB-lite"/>
    </source>
</evidence>
<sequence>MSKTYRLGVIGFAHMHINNLIDAFAELPNVEWVAAADTVPAVPSKITKFTSRAWNLKRAQEQTGIPKTYDDYHTMLEQETLDIILVCSENARHAEVVEAVASKGIHIVVEKPMAHTYTDALRMFRAAEANNVRLMVNWPISWSPAARHVKTLIDQGVIGDVLEVKWRNGASLGALAYGTGEDEVTDAEKGQEWWHSTAAGGGAMLDYCCYGACVSRWYIGEQAVAATGVRANIMSKYGDADDNGIITVRYPNALAILEGTWSTFTAGVETGPIVYGSKGALVVSPRKSAGAHKLGVSVVEVYTTRGGPAGQPDSETEGDPLPEGRTTLAEEFIHHLETGKPLHPTLDPLLN</sequence>
<dbReference type="SUPFAM" id="SSF51735">
    <property type="entry name" value="NAD(P)-binding Rossmann-fold domains"/>
    <property type="match status" value="1"/>
</dbReference>
<feature type="domain" description="GFO/IDH/MocA-like oxidoreductase" evidence="3">
    <location>
        <begin position="147"/>
        <end position="281"/>
    </location>
</feature>
<reference evidence="4" key="1">
    <citation type="submission" date="2020-02" db="EMBL/GenBank/DDBJ databases">
        <authorList>
            <person name="Meier V. D."/>
        </authorList>
    </citation>
    <scope>NUCLEOTIDE SEQUENCE</scope>
    <source>
        <strain evidence="4">AVDCRST_MAG93</strain>
    </source>
</reference>
<dbReference type="InterPro" id="IPR055170">
    <property type="entry name" value="GFO_IDH_MocA-like_dom"/>
</dbReference>
<evidence type="ECO:0000313" key="4">
    <source>
        <dbReference type="EMBL" id="CAA9333714.1"/>
    </source>
</evidence>
<dbReference type="Gene3D" id="3.40.50.720">
    <property type="entry name" value="NAD(P)-binding Rossmann-like Domain"/>
    <property type="match status" value="1"/>
</dbReference>
<dbReference type="SUPFAM" id="SSF55347">
    <property type="entry name" value="Glyceraldehyde-3-phosphate dehydrogenase-like, C-terminal domain"/>
    <property type="match status" value="1"/>
</dbReference>
<proteinExistence type="predicted"/>
<organism evidence="4">
    <name type="scientific">uncultured Chloroflexia bacterium</name>
    <dbReference type="NCBI Taxonomy" id="1672391"/>
    <lineage>
        <taxon>Bacteria</taxon>
        <taxon>Bacillati</taxon>
        <taxon>Chloroflexota</taxon>
        <taxon>Chloroflexia</taxon>
        <taxon>environmental samples</taxon>
    </lineage>
</organism>
<gene>
    <name evidence="4" type="ORF">AVDCRST_MAG93-6321</name>
</gene>
<dbReference type="EMBL" id="CADCTR010002128">
    <property type="protein sequence ID" value="CAA9333714.1"/>
    <property type="molecule type" value="Genomic_DNA"/>
</dbReference>